<evidence type="ECO:0000313" key="11">
    <source>
        <dbReference type="EMBL" id="NIH57504.1"/>
    </source>
</evidence>
<protein>
    <recommendedName>
        <fullName evidence="9">Lipoprotein signal peptidase</fullName>
        <ecNumber evidence="9">3.4.23.36</ecNumber>
    </recommendedName>
    <alternativeName>
        <fullName evidence="9">Prolipoprotein signal peptidase</fullName>
    </alternativeName>
    <alternativeName>
        <fullName evidence="9">Signal peptidase II</fullName>
        <shortName evidence="9">SPase II</shortName>
    </alternativeName>
</protein>
<dbReference type="PRINTS" id="PR00781">
    <property type="entry name" value="LIPOSIGPTASE"/>
</dbReference>
<keyword evidence="4 9" id="KW-0812">Transmembrane</keyword>
<dbReference type="HAMAP" id="MF_00161">
    <property type="entry name" value="LspA"/>
    <property type="match status" value="1"/>
</dbReference>
<evidence type="ECO:0000256" key="8">
    <source>
        <dbReference type="ARBA" id="ARBA00023136"/>
    </source>
</evidence>
<keyword evidence="6 9" id="KW-0378">Hydrolase</keyword>
<evidence type="ECO:0000313" key="12">
    <source>
        <dbReference type="Proteomes" id="UP000749311"/>
    </source>
</evidence>
<keyword evidence="8 9" id="KW-0472">Membrane</keyword>
<reference evidence="11 12" key="1">
    <citation type="submission" date="2020-02" db="EMBL/GenBank/DDBJ databases">
        <title>Sequencing the genomes of 1000 actinobacteria strains.</title>
        <authorList>
            <person name="Klenk H.-P."/>
        </authorList>
    </citation>
    <scope>NUCLEOTIDE SEQUENCE [LARGE SCALE GENOMIC DNA]</scope>
    <source>
        <strain evidence="11 12">DSM 19609</strain>
    </source>
</reference>
<feature type="active site" evidence="9">
    <location>
        <position position="146"/>
    </location>
</feature>
<feature type="transmembrane region" description="Helical" evidence="9">
    <location>
        <begin position="12"/>
        <end position="29"/>
    </location>
</feature>
<evidence type="ECO:0000256" key="10">
    <source>
        <dbReference type="RuleBase" id="RU004181"/>
    </source>
</evidence>
<evidence type="ECO:0000256" key="3">
    <source>
        <dbReference type="ARBA" id="ARBA00022670"/>
    </source>
</evidence>
<dbReference type="EMBL" id="JAAMOZ010000001">
    <property type="protein sequence ID" value="NIH57504.1"/>
    <property type="molecule type" value="Genomic_DNA"/>
</dbReference>
<evidence type="ECO:0000256" key="7">
    <source>
        <dbReference type="ARBA" id="ARBA00022989"/>
    </source>
</evidence>
<comment type="subcellular location">
    <subcellularLocation>
        <location evidence="9">Cell membrane</location>
        <topology evidence="9">Multi-pass membrane protein</topology>
    </subcellularLocation>
</comment>
<name>A0ABX0SGN2_9ACTN</name>
<feature type="transmembrane region" description="Helical" evidence="9">
    <location>
        <begin position="72"/>
        <end position="92"/>
    </location>
</feature>
<feature type="transmembrane region" description="Helical" evidence="9">
    <location>
        <begin position="99"/>
        <end position="116"/>
    </location>
</feature>
<comment type="function">
    <text evidence="9">This protein specifically catalyzes the removal of signal peptides from prolipoproteins.</text>
</comment>
<comment type="catalytic activity">
    <reaction evidence="9">
        <text>Release of signal peptides from bacterial membrane prolipoproteins. Hydrolyzes -Xaa-Yaa-Zaa-|-(S,diacylglyceryl)Cys-, in which Xaa is hydrophobic (preferably Leu), and Yaa (Ala or Ser) and Zaa (Gly or Ala) have small, neutral side chains.</text>
        <dbReference type="EC" id="3.4.23.36"/>
    </reaction>
</comment>
<keyword evidence="7 9" id="KW-1133">Transmembrane helix</keyword>
<keyword evidence="2 9" id="KW-1003">Cell membrane</keyword>
<dbReference type="RefSeq" id="WP_167169477.1">
    <property type="nucleotide sequence ID" value="NZ_BAAAOO010000007.1"/>
</dbReference>
<keyword evidence="12" id="KW-1185">Reference proteome</keyword>
<keyword evidence="5 9" id="KW-0064">Aspartyl protease</keyword>
<dbReference type="Proteomes" id="UP000749311">
    <property type="component" value="Unassembled WGS sequence"/>
</dbReference>
<keyword evidence="3 9" id="KW-0645">Protease</keyword>
<evidence type="ECO:0000256" key="4">
    <source>
        <dbReference type="ARBA" id="ARBA00022692"/>
    </source>
</evidence>
<comment type="similarity">
    <text evidence="1 9 10">Belongs to the peptidase A8 family.</text>
</comment>
<dbReference type="PANTHER" id="PTHR33695">
    <property type="entry name" value="LIPOPROTEIN SIGNAL PEPTIDASE"/>
    <property type="match status" value="1"/>
</dbReference>
<feature type="active site" evidence="9">
    <location>
        <position position="132"/>
    </location>
</feature>
<comment type="caution">
    <text evidence="11">The sequence shown here is derived from an EMBL/GenBank/DDBJ whole genome shotgun (WGS) entry which is preliminary data.</text>
</comment>
<evidence type="ECO:0000256" key="5">
    <source>
        <dbReference type="ARBA" id="ARBA00022750"/>
    </source>
</evidence>
<evidence type="ECO:0000256" key="6">
    <source>
        <dbReference type="ARBA" id="ARBA00022801"/>
    </source>
</evidence>
<feature type="transmembrane region" description="Helical" evidence="9">
    <location>
        <begin position="136"/>
        <end position="162"/>
    </location>
</feature>
<dbReference type="GO" id="GO:0004190">
    <property type="term" value="F:aspartic-type endopeptidase activity"/>
    <property type="evidence" value="ECO:0007669"/>
    <property type="project" value="UniProtKB-EC"/>
</dbReference>
<dbReference type="PANTHER" id="PTHR33695:SF1">
    <property type="entry name" value="LIPOPROTEIN SIGNAL PEPTIDASE"/>
    <property type="match status" value="1"/>
</dbReference>
<evidence type="ECO:0000256" key="9">
    <source>
        <dbReference type="HAMAP-Rule" id="MF_00161"/>
    </source>
</evidence>
<sequence length="167" mass="17609">MLHGATSTAPPAWISRVIVGVLAVTGLAVDQWTKHLVLGELVPGEPVRVVGDVLTLQLHFNPGAAFSMGTQFTVVLSCLALGVLVAVSTLVAPRVRGRLLAVATGLLLAGVAGNLFDRLFRAPGPFLGHVVDFIALRGFAIFNVADMCITSAAGLFIIWSVLSERRR</sequence>
<proteinExistence type="inferred from homology"/>
<organism evidence="11 12">
    <name type="scientific">Brooklawnia cerclae</name>
    <dbReference type="NCBI Taxonomy" id="349934"/>
    <lineage>
        <taxon>Bacteria</taxon>
        <taxon>Bacillati</taxon>
        <taxon>Actinomycetota</taxon>
        <taxon>Actinomycetes</taxon>
        <taxon>Propionibacteriales</taxon>
        <taxon>Propionibacteriaceae</taxon>
        <taxon>Brooklawnia</taxon>
    </lineage>
</organism>
<dbReference type="Pfam" id="PF01252">
    <property type="entry name" value="Peptidase_A8"/>
    <property type="match status" value="1"/>
</dbReference>
<gene>
    <name evidence="9" type="primary">lspA</name>
    <name evidence="11" type="ORF">FB473_002149</name>
</gene>
<dbReference type="EC" id="3.4.23.36" evidence="9"/>
<evidence type="ECO:0000256" key="2">
    <source>
        <dbReference type="ARBA" id="ARBA00022475"/>
    </source>
</evidence>
<dbReference type="NCBIfam" id="TIGR00077">
    <property type="entry name" value="lspA"/>
    <property type="match status" value="1"/>
</dbReference>
<evidence type="ECO:0000256" key="1">
    <source>
        <dbReference type="ARBA" id="ARBA00006139"/>
    </source>
</evidence>
<accession>A0ABX0SGN2</accession>
<comment type="pathway">
    <text evidence="9">Protein modification; lipoprotein biosynthesis (signal peptide cleavage).</text>
</comment>
<dbReference type="InterPro" id="IPR001872">
    <property type="entry name" value="Peptidase_A8"/>
</dbReference>